<feature type="domain" description="Transcriptional repressor PaaX-like central Cas2-like" evidence="2">
    <location>
        <begin position="137"/>
        <end position="208"/>
    </location>
</feature>
<reference evidence="3 4" key="1">
    <citation type="journal article" date="2016" name="Nat. Commun.">
        <title>Thousands of microbial genomes shed light on interconnected biogeochemical processes in an aquifer system.</title>
        <authorList>
            <person name="Anantharaman K."/>
            <person name="Brown C.T."/>
            <person name="Hug L.A."/>
            <person name="Sharon I."/>
            <person name="Castelle C.J."/>
            <person name="Probst A.J."/>
            <person name="Thomas B.C."/>
            <person name="Singh A."/>
            <person name="Wilkins M.J."/>
            <person name="Karaoz U."/>
            <person name="Brodie E.L."/>
            <person name="Williams K.H."/>
            <person name="Hubbard S.S."/>
            <person name="Banfield J.F."/>
        </authorList>
    </citation>
    <scope>NUCLEOTIDE SEQUENCE [LARGE SCALE GENOMIC DNA]</scope>
</reference>
<accession>A0A1F5ZQ41</accession>
<evidence type="ECO:0000256" key="1">
    <source>
        <dbReference type="SAM" id="Phobius"/>
    </source>
</evidence>
<evidence type="ECO:0000313" key="4">
    <source>
        <dbReference type="Proteomes" id="UP000177383"/>
    </source>
</evidence>
<protein>
    <recommendedName>
        <fullName evidence="2">Transcriptional repressor PaaX-like central Cas2-like domain-containing protein</fullName>
    </recommendedName>
</protein>
<sequence>MNNMKKLIRSYKRKRARNPYAKINWEKAAVLFDKPFVVEGESNFPQVKQILQVLAAAGAVGLVFAFPGAALALGMIAFGKKSYPRWQSSQIIGQLERQKYVETKENKDGTTTVKITKKGMVKALTYRLDTLMITKPKRWDKKWRVVIFDIPIKYNRVRDIFRSRLVQMGMYQLQESVYIYPYSCFSEIEFLRELYGVPFTARYLLVEHIENDDFLKYHFELG</sequence>
<name>A0A1F5ZQ41_9BACT</name>
<dbReference type="Proteomes" id="UP000177383">
    <property type="component" value="Unassembled WGS sequence"/>
</dbReference>
<keyword evidence="1" id="KW-0472">Membrane</keyword>
<dbReference type="AlphaFoldDB" id="A0A1F5ZQ41"/>
<evidence type="ECO:0000259" key="2">
    <source>
        <dbReference type="Pfam" id="PF20803"/>
    </source>
</evidence>
<keyword evidence="1" id="KW-1133">Transmembrane helix</keyword>
<proteinExistence type="predicted"/>
<keyword evidence="1" id="KW-0812">Transmembrane</keyword>
<gene>
    <name evidence="3" type="ORF">A2773_06410</name>
</gene>
<dbReference type="STRING" id="1798375.A2773_06410"/>
<dbReference type="Gene3D" id="3.30.70.2650">
    <property type="match status" value="1"/>
</dbReference>
<dbReference type="InterPro" id="IPR048846">
    <property type="entry name" value="PaaX-like_central"/>
</dbReference>
<dbReference type="EMBL" id="MFJE01000022">
    <property type="protein sequence ID" value="OGG14227.1"/>
    <property type="molecule type" value="Genomic_DNA"/>
</dbReference>
<dbReference type="Pfam" id="PF20803">
    <property type="entry name" value="PaaX_M"/>
    <property type="match status" value="1"/>
</dbReference>
<evidence type="ECO:0000313" key="3">
    <source>
        <dbReference type="EMBL" id="OGG14227.1"/>
    </source>
</evidence>
<feature type="transmembrane region" description="Helical" evidence="1">
    <location>
        <begin position="50"/>
        <end position="78"/>
    </location>
</feature>
<comment type="caution">
    <text evidence="3">The sequence shown here is derived from an EMBL/GenBank/DDBJ whole genome shotgun (WGS) entry which is preliminary data.</text>
</comment>
<organism evidence="3 4">
    <name type="scientific">Candidatus Gottesmanbacteria bacterium RIFCSPHIGHO2_01_FULL_39_10</name>
    <dbReference type="NCBI Taxonomy" id="1798375"/>
    <lineage>
        <taxon>Bacteria</taxon>
        <taxon>Candidatus Gottesmaniibacteriota</taxon>
    </lineage>
</organism>